<sequence length="92" mass="11209">MVDTPISNRSLRSLEASLRLGLLWYRHIIRMEERSMPKRPFRYQPENRQRGSRPRLKWIQGIETAMRARTLEKDDAQNRRLWKMRCGMQQKP</sequence>
<dbReference type="EMBL" id="VTPC01005189">
    <property type="protein sequence ID" value="KAF2896297.1"/>
    <property type="molecule type" value="Genomic_DNA"/>
</dbReference>
<keyword evidence="2" id="KW-1185">Reference proteome</keyword>
<name>A0A8K0D3E8_IGNLU</name>
<accession>A0A8K0D3E8</accession>
<proteinExistence type="predicted"/>
<dbReference type="AlphaFoldDB" id="A0A8K0D3E8"/>
<protein>
    <submittedName>
        <fullName evidence="1">Uncharacterized protein</fullName>
    </submittedName>
</protein>
<dbReference type="Proteomes" id="UP000801492">
    <property type="component" value="Unassembled WGS sequence"/>
</dbReference>
<evidence type="ECO:0000313" key="2">
    <source>
        <dbReference type="Proteomes" id="UP000801492"/>
    </source>
</evidence>
<comment type="caution">
    <text evidence="1">The sequence shown here is derived from an EMBL/GenBank/DDBJ whole genome shotgun (WGS) entry which is preliminary data.</text>
</comment>
<organism evidence="1 2">
    <name type="scientific">Ignelater luminosus</name>
    <name type="common">Cucubano</name>
    <name type="synonym">Pyrophorus luminosus</name>
    <dbReference type="NCBI Taxonomy" id="2038154"/>
    <lineage>
        <taxon>Eukaryota</taxon>
        <taxon>Metazoa</taxon>
        <taxon>Ecdysozoa</taxon>
        <taxon>Arthropoda</taxon>
        <taxon>Hexapoda</taxon>
        <taxon>Insecta</taxon>
        <taxon>Pterygota</taxon>
        <taxon>Neoptera</taxon>
        <taxon>Endopterygota</taxon>
        <taxon>Coleoptera</taxon>
        <taxon>Polyphaga</taxon>
        <taxon>Elateriformia</taxon>
        <taxon>Elateroidea</taxon>
        <taxon>Elateridae</taxon>
        <taxon>Agrypninae</taxon>
        <taxon>Pyrophorini</taxon>
        <taxon>Ignelater</taxon>
    </lineage>
</organism>
<reference evidence="1" key="1">
    <citation type="submission" date="2019-08" db="EMBL/GenBank/DDBJ databases">
        <title>The genome of the North American firefly Photinus pyralis.</title>
        <authorList>
            <consortium name="Photinus pyralis genome working group"/>
            <person name="Fallon T.R."/>
            <person name="Sander Lower S.E."/>
            <person name="Weng J.-K."/>
        </authorList>
    </citation>
    <scope>NUCLEOTIDE SEQUENCE</scope>
    <source>
        <strain evidence="1">TRF0915ILg1</strain>
        <tissue evidence="1">Whole body</tissue>
    </source>
</reference>
<gene>
    <name evidence="1" type="ORF">ILUMI_09877</name>
</gene>
<evidence type="ECO:0000313" key="1">
    <source>
        <dbReference type="EMBL" id="KAF2896297.1"/>
    </source>
</evidence>